<comment type="caution">
    <text evidence="4">The sequence shown here is derived from an EMBL/GenBank/DDBJ whole genome shotgun (WGS) entry which is preliminary data.</text>
</comment>
<dbReference type="InterPro" id="IPR001509">
    <property type="entry name" value="Epimerase_deHydtase"/>
</dbReference>
<sequence length="340" mass="36882">MALHLVTGGAGFIGSHLADRLLAAGHEVVVLDNLDGGKKENVPDGARLVVGSIADRGTVDDLFADHTFDSVFHLGAFAAEGISHAVKAHNYEVNVLGSIHLINAALRTRVRYFSYASSVAVYGTGRVPMCEDDHPQPVDSYGNAKLTIERELAITAHMQGLPFTALRMHNVYGERQNMGDPLRNAVAIFLNQILRGEPITVYGDGSQRRSFTYVHDIVGCFLDAADNSQHWNRVINVGSQQPCTVLEMAHAVREAMGVPDHPIRHLETREEVHAAYTSSELARMLLGDWKDTPLAAGLAATAAWAKGHGPVTPRSTLTLETGSDTQPEWYTTATSRTDTP</sequence>
<dbReference type="AlphaFoldDB" id="A0A8G1XG20"/>
<dbReference type="RefSeq" id="WP_123556194.1">
    <property type="nucleotide sequence ID" value="NZ_RJVJ01000001.1"/>
</dbReference>
<organism evidence="4 5">
    <name type="scientific">Kitasatospora cineracea</name>
    <dbReference type="NCBI Taxonomy" id="88074"/>
    <lineage>
        <taxon>Bacteria</taxon>
        <taxon>Bacillati</taxon>
        <taxon>Actinomycetota</taxon>
        <taxon>Actinomycetes</taxon>
        <taxon>Kitasatosporales</taxon>
        <taxon>Streptomycetaceae</taxon>
        <taxon>Kitasatospora</taxon>
    </lineage>
</organism>
<dbReference type="Proteomes" id="UP000267408">
    <property type="component" value="Unassembled WGS sequence"/>
</dbReference>
<dbReference type="Gene3D" id="3.40.50.720">
    <property type="entry name" value="NAD(P)-binding Rossmann-like Domain"/>
    <property type="match status" value="1"/>
</dbReference>
<dbReference type="PANTHER" id="PTHR43000">
    <property type="entry name" value="DTDP-D-GLUCOSE 4,6-DEHYDRATASE-RELATED"/>
    <property type="match status" value="1"/>
</dbReference>
<dbReference type="OrthoDB" id="9801785at2"/>
<accession>A0A8G1XG20</accession>
<dbReference type="EMBL" id="RJVJ01000001">
    <property type="protein sequence ID" value="ROR44722.1"/>
    <property type="molecule type" value="Genomic_DNA"/>
</dbReference>
<evidence type="ECO:0000313" key="5">
    <source>
        <dbReference type="Proteomes" id="UP000267408"/>
    </source>
</evidence>
<protein>
    <submittedName>
        <fullName evidence="4">UDP-glucose 4-epimerase</fullName>
    </submittedName>
</protein>
<comment type="similarity">
    <text evidence="1">Belongs to the NAD(P)-dependent epimerase/dehydratase family.</text>
</comment>
<evidence type="ECO:0000313" key="4">
    <source>
        <dbReference type="EMBL" id="ROR44722.1"/>
    </source>
</evidence>
<proteinExistence type="inferred from homology"/>
<evidence type="ECO:0000259" key="3">
    <source>
        <dbReference type="Pfam" id="PF01370"/>
    </source>
</evidence>
<dbReference type="Pfam" id="PF01370">
    <property type="entry name" value="Epimerase"/>
    <property type="match status" value="1"/>
</dbReference>
<feature type="domain" description="NAD-dependent epimerase/dehydratase" evidence="3">
    <location>
        <begin position="5"/>
        <end position="238"/>
    </location>
</feature>
<evidence type="ECO:0000256" key="2">
    <source>
        <dbReference type="SAM" id="MobiDB-lite"/>
    </source>
</evidence>
<gene>
    <name evidence="4" type="ORF">EDD39_2929</name>
</gene>
<dbReference type="SUPFAM" id="SSF51735">
    <property type="entry name" value="NAD(P)-binding Rossmann-fold domains"/>
    <property type="match status" value="1"/>
</dbReference>
<reference evidence="4 5" key="1">
    <citation type="submission" date="2018-11" db="EMBL/GenBank/DDBJ databases">
        <title>Sequencing the genomes of 1000 actinobacteria strains.</title>
        <authorList>
            <person name="Klenk H.-P."/>
        </authorList>
    </citation>
    <scope>NUCLEOTIDE SEQUENCE [LARGE SCALE GENOMIC DNA]</scope>
    <source>
        <strain evidence="4 5">DSM 44780</strain>
    </source>
</reference>
<name>A0A8G1XG20_9ACTN</name>
<feature type="region of interest" description="Disordered" evidence="2">
    <location>
        <begin position="313"/>
        <end position="340"/>
    </location>
</feature>
<evidence type="ECO:0000256" key="1">
    <source>
        <dbReference type="ARBA" id="ARBA00007637"/>
    </source>
</evidence>
<dbReference type="InterPro" id="IPR036291">
    <property type="entry name" value="NAD(P)-bd_dom_sf"/>
</dbReference>